<keyword evidence="1" id="KW-0175">Coiled coil</keyword>
<accession>A0A6A6MYU6</accession>
<evidence type="ECO:0008006" key="4">
    <source>
        <dbReference type="Google" id="ProtNLM"/>
    </source>
</evidence>
<organism evidence="2 3">
    <name type="scientific">Hevea brasiliensis</name>
    <name type="common">Para rubber tree</name>
    <name type="synonym">Siphonia brasiliensis</name>
    <dbReference type="NCBI Taxonomy" id="3981"/>
    <lineage>
        <taxon>Eukaryota</taxon>
        <taxon>Viridiplantae</taxon>
        <taxon>Streptophyta</taxon>
        <taxon>Embryophyta</taxon>
        <taxon>Tracheophyta</taxon>
        <taxon>Spermatophyta</taxon>
        <taxon>Magnoliopsida</taxon>
        <taxon>eudicotyledons</taxon>
        <taxon>Gunneridae</taxon>
        <taxon>Pentapetalae</taxon>
        <taxon>rosids</taxon>
        <taxon>fabids</taxon>
        <taxon>Malpighiales</taxon>
        <taxon>Euphorbiaceae</taxon>
        <taxon>Crotonoideae</taxon>
        <taxon>Micrandreae</taxon>
        <taxon>Hevea</taxon>
    </lineage>
</organism>
<reference evidence="2 3" key="1">
    <citation type="journal article" date="2020" name="Mol. Plant">
        <title>The Chromosome-Based Rubber Tree Genome Provides New Insights into Spurge Genome Evolution and Rubber Biosynthesis.</title>
        <authorList>
            <person name="Liu J."/>
            <person name="Shi C."/>
            <person name="Shi C.C."/>
            <person name="Li W."/>
            <person name="Zhang Q.J."/>
            <person name="Zhang Y."/>
            <person name="Li K."/>
            <person name="Lu H.F."/>
            <person name="Shi C."/>
            <person name="Zhu S.T."/>
            <person name="Xiao Z.Y."/>
            <person name="Nan H."/>
            <person name="Yue Y."/>
            <person name="Zhu X.G."/>
            <person name="Wu Y."/>
            <person name="Hong X.N."/>
            <person name="Fan G.Y."/>
            <person name="Tong Y."/>
            <person name="Zhang D."/>
            <person name="Mao C.L."/>
            <person name="Liu Y.L."/>
            <person name="Hao S.J."/>
            <person name="Liu W.Q."/>
            <person name="Lv M.Q."/>
            <person name="Zhang H.B."/>
            <person name="Liu Y."/>
            <person name="Hu-Tang G.R."/>
            <person name="Wang J.P."/>
            <person name="Wang J.H."/>
            <person name="Sun Y.H."/>
            <person name="Ni S.B."/>
            <person name="Chen W.B."/>
            <person name="Zhang X.C."/>
            <person name="Jiao Y.N."/>
            <person name="Eichler E.E."/>
            <person name="Li G.H."/>
            <person name="Liu X."/>
            <person name="Gao L.Z."/>
        </authorList>
    </citation>
    <scope>NUCLEOTIDE SEQUENCE [LARGE SCALE GENOMIC DNA]</scope>
    <source>
        <strain evidence="3">cv. GT1</strain>
        <tissue evidence="2">Leaf</tissue>
    </source>
</reference>
<protein>
    <recommendedName>
        <fullName evidence="4">Multipolar spindle 1</fullName>
    </recommendedName>
</protein>
<evidence type="ECO:0000256" key="1">
    <source>
        <dbReference type="SAM" id="Coils"/>
    </source>
</evidence>
<dbReference type="EMBL" id="JAAGAX010000004">
    <property type="protein sequence ID" value="KAF2316999.1"/>
    <property type="molecule type" value="Genomic_DNA"/>
</dbReference>
<dbReference type="GO" id="GO:0042138">
    <property type="term" value="P:meiotic DNA double-strand break formation"/>
    <property type="evidence" value="ECO:0007669"/>
    <property type="project" value="InterPro"/>
</dbReference>
<dbReference type="Proteomes" id="UP000467840">
    <property type="component" value="Chromosome 6"/>
</dbReference>
<evidence type="ECO:0000313" key="2">
    <source>
        <dbReference type="EMBL" id="KAF2316999.1"/>
    </source>
</evidence>
<name>A0A6A6MYU6_HEVBR</name>
<gene>
    <name evidence="2" type="ORF">GH714_010194</name>
</gene>
<dbReference type="GO" id="GO:0007059">
    <property type="term" value="P:chromosome segregation"/>
    <property type="evidence" value="ECO:0007669"/>
    <property type="project" value="TreeGrafter"/>
</dbReference>
<dbReference type="GO" id="GO:0007140">
    <property type="term" value="P:male meiotic nuclear division"/>
    <property type="evidence" value="ECO:0007669"/>
    <property type="project" value="TreeGrafter"/>
</dbReference>
<feature type="coiled-coil region" evidence="1">
    <location>
        <begin position="49"/>
        <end position="76"/>
    </location>
</feature>
<dbReference type="GO" id="GO:0000212">
    <property type="term" value="P:meiotic spindle organization"/>
    <property type="evidence" value="ECO:0007669"/>
    <property type="project" value="InterPro"/>
</dbReference>
<proteinExistence type="predicted"/>
<comment type="caution">
    <text evidence="2">The sequence shown here is derived from an EMBL/GenBank/DDBJ whole genome shotgun (WGS) entry which is preliminary data.</text>
</comment>
<sequence length="400" mass="46084">MIPTEQASNTNAESTSDQSLKLAVAISLLRSKRLQRQAPLPDPPLESDALRWKRKAKERKQELIRLRENLKEAEGSSLHFFFPYHLRFIYLYLCACCPDASHCDLFPQSASCKCYFFDNLGKLSPKRDGDGFDRRFNDVLRLRFLRQVRLKERRRRDAPKQRLRLSDLSIDAEVEQLRASIDFLVELCDSASPGQTANFANWSHQAVDFILASLRNLLSAGKNLDFTEDIVNSLIMRLGRRMCSPSQGDESQFDTDAQFYIQHLIRKLGSESYIGQRAILSVSQKISVVAENMLFMDPFDNAFPNIHVLYYVSVPRIQLIEFLVSDYLLSWSKDEGFDNVLFEEWVTSLLHARKALELLESRNGLYVIYMDRVLGQLAKQVGQVSLLPKLNREILDNLFC</sequence>
<dbReference type="PANTHER" id="PTHR35768">
    <property type="entry name" value="PROTEIN MULTIPOLAR SPINDLE 1"/>
    <property type="match status" value="1"/>
</dbReference>
<dbReference type="PANTHER" id="PTHR35768:SF1">
    <property type="entry name" value="PROTEIN MULTIPOLAR SPINDLE 1"/>
    <property type="match status" value="1"/>
</dbReference>
<dbReference type="InterPro" id="IPR037500">
    <property type="entry name" value="Msp1"/>
</dbReference>
<dbReference type="AlphaFoldDB" id="A0A6A6MYU6"/>
<keyword evidence="3" id="KW-1185">Reference proteome</keyword>
<evidence type="ECO:0000313" key="3">
    <source>
        <dbReference type="Proteomes" id="UP000467840"/>
    </source>
</evidence>